<dbReference type="AlphaFoldDB" id="A0A918QW23"/>
<comment type="caution">
    <text evidence="1">The sequence shown here is derived from an EMBL/GenBank/DDBJ whole genome shotgun (WGS) entry which is preliminary data.</text>
</comment>
<sequence length="67" mass="7670">MTAQDVYNIAKALPKEEYIHLYAMLQGSLSTTQPNVIKKATLITDLQAQQYLLKNIFSEESIKNRIK</sequence>
<protein>
    <submittedName>
        <fullName evidence="1">Uncharacterized protein</fullName>
    </submittedName>
</protein>
<evidence type="ECO:0000313" key="2">
    <source>
        <dbReference type="Proteomes" id="UP000636004"/>
    </source>
</evidence>
<dbReference type="EMBL" id="BMWZ01000002">
    <property type="protein sequence ID" value="GGZ72573.1"/>
    <property type="molecule type" value="Genomic_DNA"/>
</dbReference>
<reference evidence="1" key="2">
    <citation type="submission" date="2020-09" db="EMBL/GenBank/DDBJ databases">
        <authorList>
            <person name="Sun Q."/>
            <person name="Kim S."/>
        </authorList>
    </citation>
    <scope>NUCLEOTIDE SEQUENCE</scope>
    <source>
        <strain evidence="1">KCTC 12710</strain>
    </source>
</reference>
<proteinExistence type="predicted"/>
<name>A0A918QW23_9FLAO</name>
<reference evidence="1" key="1">
    <citation type="journal article" date="2014" name="Int. J. Syst. Evol. Microbiol.">
        <title>Complete genome sequence of Corynebacterium casei LMG S-19264T (=DSM 44701T), isolated from a smear-ripened cheese.</title>
        <authorList>
            <consortium name="US DOE Joint Genome Institute (JGI-PGF)"/>
            <person name="Walter F."/>
            <person name="Albersmeier A."/>
            <person name="Kalinowski J."/>
            <person name="Ruckert C."/>
        </authorList>
    </citation>
    <scope>NUCLEOTIDE SEQUENCE</scope>
    <source>
        <strain evidence="1">KCTC 12710</strain>
    </source>
</reference>
<evidence type="ECO:0000313" key="1">
    <source>
        <dbReference type="EMBL" id="GGZ72573.1"/>
    </source>
</evidence>
<dbReference type="Proteomes" id="UP000636004">
    <property type="component" value="Unassembled WGS sequence"/>
</dbReference>
<gene>
    <name evidence="1" type="ORF">GCM10007028_07000</name>
</gene>
<keyword evidence="2" id="KW-1185">Reference proteome</keyword>
<accession>A0A918QW23</accession>
<organism evidence="1 2">
    <name type="scientific">Algibacter mikhailovii</name>
    <dbReference type="NCBI Taxonomy" id="425498"/>
    <lineage>
        <taxon>Bacteria</taxon>
        <taxon>Pseudomonadati</taxon>
        <taxon>Bacteroidota</taxon>
        <taxon>Flavobacteriia</taxon>
        <taxon>Flavobacteriales</taxon>
        <taxon>Flavobacteriaceae</taxon>
        <taxon>Algibacter</taxon>
    </lineage>
</organism>
<dbReference type="RefSeq" id="WP_189359395.1">
    <property type="nucleotide sequence ID" value="NZ_BMWZ01000002.1"/>
</dbReference>